<dbReference type="GO" id="GO:0005886">
    <property type="term" value="C:plasma membrane"/>
    <property type="evidence" value="ECO:0007669"/>
    <property type="project" value="UniProtKB-SubCell"/>
</dbReference>
<dbReference type="GO" id="GO:0022857">
    <property type="term" value="F:transmembrane transporter activity"/>
    <property type="evidence" value="ECO:0007669"/>
    <property type="project" value="InterPro"/>
</dbReference>
<keyword evidence="6 7" id="KW-0472">Membrane</keyword>
<dbReference type="EMBL" id="NIPK01000012">
    <property type="protein sequence ID" value="RIZ53436.1"/>
    <property type="molecule type" value="Genomic_DNA"/>
</dbReference>
<dbReference type="InterPro" id="IPR036259">
    <property type="entry name" value="MFS_trans_sf"/>
</dbReference>
<evidence type="ECO:0000256" key="7">
    <source>
        <dbReference type="SAM" id="Phobius"/>
    </source>
</evidence>
<proteinExistence type="predicted"/>
<evidence type="ECO:0000256" key="2">
    <source>
        <dbReference type="ARBA" id="ARBA00022448"/>
    </source>
</evidence>
<dbReference type="SUPFAM" id="SSF103473">
    <property type="entry name" value="MFS general substrate transporter"/>
    <property type="match status" value="1"/>
</dbReference>
<feature type="transmembrane region" description="Helical" evidence="7">
    <location>
        <begin position="274"/>
        <end position="294"/>
    </location>
</feature>
<keyword evidence="3" id="KW-1003">Cell membrane</keyword>
<dbReference type="InterPro" id="IPR011701">
    <property type="entry name" value="MFS"/>
</dbReference>
<evidence type="ECO:0000313" key="10">
    <source>
        <dbReference type="Proteomes" id="UP000217473"/>
    </source>
</evidence>
<dbReference type="Proteomes" id="UP000217473">
    <property type="component" value="Unassembled WGS sequence"/>
</dbReference>
<accession>A0AAX0QVG9</accession>
<dbReference type="PANTHER" id="PTHR43266">
    <property type="entry name" value="MACROLIDE-EFFLUX PROTEIN"/>
    <property type="match status" value="1"/>
</dbReference>
<keyword evidence="11" id="KW-1185">Reference proteome</keyword>
<dbReference type="PROSITE" id="PS51257">
    <property type="entry name" value="PROKAR_LIPOPROTEIN"/>
    <property type="match status" value="1"/>
</dbReference>
<dbReference type="Proteomes" id="UP000266198">
    <property type="component" value="Unassembled WGS sequence"/>
</dbReference>
<comment type="subcellular location">
    <subcellularLocation>
        <location evidence="1">Cell membrane</location>
        <topology evidence="1">Multi-pass membrane protein</topology>
    </subcellularLocation>
</comment>
<feature type="transmembrane region" description="Helical" evidence="7">
    <location>
        <begin position="12"/>
        <end position="30"/>
    </location>
</feature>
<feature type="transmembrane region" description="Helical" evidence="7">
    <location>
        <begin position="93"/>
        <end position="113"/>
    </location>
</feature>
<reference evidence="8 10" key="1">
    <citation type="journal article" date="2017" name="PLoS ONE">
        <title>Development of a real-time PCR for detection of Staphylococcus pseudintermedius using a novel automated comparison of whole-genome sequences.</title>
        <authorList>
            <person name="Verstappen K.M."/>
            <person name="Huijbregts L."/>
            <person name="Spaninks M."/>
            <person name="Wagenaar J.A."/>
            <person name="Fluit A.C."/>
            <person name="Duim B."/>
        </authorList>
    </citation>
    <scope>NUCLEOTIDE SEQUENCE [LARGE SCALE GENOMIC DNA]</scope>
    <source>
        <strain evidence="8 10">15S02591-1</strain>
    </source>
</reference>
<feature type="transmembrane region" description="Helical" evidence="7">
    <location>
        <begin position="210"/>
        <end position="234"/>
    </location>
</feature>
<sequence length="396" mass="44639">MNKSIILISFETISIFFSSIFTFACGFYVLKISHSGSTFGTYLAILAVITTVSSPFLGNLIDRNSNKLILITGQLLSISILFIFFLIYNDEVYTIFLVMVVLVFVDSIVKTTISSNLKFITGDYLEKVVSIRQTIQSSSVLITPLLGGFIVALIDLKYLALINMFTEFVAFLLLLLLNFRSGNITSRNQKFIHSFLDGIKHLISINNLKIIFIINLFINFLCNSLVVGLPIIIINHLNMNAKYLGLAEGTLGGAIVASSIIISILNIQNRLKFLYLFSMLLQAVSLFIVSLTYFDTITKFYIFIIVLISNLLLGFSVALNNIPFQVMLQKIVDENYKSRVFSIIQSMSSSITPVSYVLFGFLIPLNYFLIYFFCSIGMLILLVIFKIKFKDVYEQV</sequence>
<reference evidence="9 11" key="2">
    <citation type="submission" date="2017-06" db="EMBL/GenBank/DDBJ databases">
        <title>Identification of a new gene, sdsY, involved in staphylococcal internalization in non-professional phagocytic cells (NPPCs).</title>
        <authorList>
            <person name="Maali Y."/>
            <person name="Martins-Simoes P."/>
            <person name="Trouillet-Assant S."/>
            <person name="Laurent F."/>
            <person name="Diot A."/>
            <person name="Verhoeven P."/>
            <person name="Bouvard D."/>
            <person name="Vandenesch F."/>
            <person name="Bes M."/>
        </authorList>
    </citation>
    <scope>NUCLEOTIDE SEQUENCE [LARGE SCALE GENOMIC DNA]</scope>
    <source>
        <strain evidence="9 11">Heidy</strain>
    </source>
</reference>
<keyword evidence="4 7" id="KW-0812">Transmembrane</keyword>
<feature type="transmembrane region" description="Helical" evidence="7">
    <location>
        <begin position="134"/>
        <end position="154"/>
    </location>
</feature>
<evidence type="ECO:0000256" key="1">
    <source>
        <dbReference type="ARBA" id="ARBA00004651"/>
    </source>
</evidence>
<feature type="transmembrane region" description="Helical" evidence="7">
    <location>
        <begin position="42"/>
        <end position="61"/>
    </location>
</feature>
<dbReference type="EMBL" id="MWUR01000004">
    <property type="protein sequence ID" value="PCF51540.1"/>
    <property type="molecule type" value="Genomic_DNA"/>
</dbReference>
<keyword evidence="2" id="KW-0813">Transport</keyword>
<dbReference type="Gene3D" id="1.20.1250.20">
    <property type="entry name" value="MFS general substrate transporter like domains"/>
    <property type="match status" value="2"/>
</dbReference>
<evidence type="ECO:0000256" key="3">
    <source>
        <dbReference type="ARBA" id="ARBA00022475"/>
    </source>
</evidence>
<dbReference type="Pfam" id="PF07690">
    <property type="entry name" value="MFS_1"/>
    <property type="match status" value="1"/>
</dbReference>
<protein>
    <submittedName>
        <fullName evidence="8">MFS transporter</fullName>
    </submittedName>
</protein>
<evidence type="ECO:0000256" key="6">
    <source>
        <dbReference type="ARBA" id="ARBA00023136"/>
    </source>
</evidence>
<feature type="transmembrane region" description="Helical" evidence="7">
    <location>
        <begin position="300"/>
        <end position="319"/>
    </location>
</feature>
<dbReference type="PANTHER" id="PTHR43266:SF9">
    <property type="entry name" value="PERMEASE, MAJOR FACILITATOR SUPERFAMILY-RELATED"/>
    <property type="match status" value="1"/>
</dbReference>
<evidence type="ECO:0000256" key="5">
    <source>
        <dbReference type="ARBA" id="ARBA00022989"/>
    </source>
</evidence>
<feature type="transmembrane region" description="Helical" evidence="7">
    <location>
        <begin position="246"/>
        <end position="267"/>
    </location>
</feature>
<feature type="transmembrane region" description="Helical" evidence="7">
    <location>
        <begin position="340"/>
        <end position="362"/>
    </location>
</feature>
<evidence type="ECO:0000313" key="9">
    <source>
        <dbReference type="EMBL" id="RIZ53436.1"/>
    </source>
</evidence>
<comment type="caution">
    <text evidence="8">The sequence shown here is derived from an EMBL/GenBank/DDBJ whole genome shotgun (WGS) entry which is preliminary data.</text>
</comment>
<keyword evidence="5 7" id="KW-1133">Transmembrane helix</keyword>
<evidence type="ECO:0000256" key="4">
    <source>
        <dbReference type="ARBA" id="ARBA00022692"/>
    </source>
</evidence>
<gene>
    <name evidence="8" type="ORF">B5C07_03320</name>
    <name evidence="9" type="ORF">CDL68_07080</name>
</gene>
<feature type="transmembrane region" description="Helical" evidence="7">
    <location>
        <begin position="368"/>
        <end position="385"/>
    </location>
</feature>
<evidence type="ECO:0000313" key="8">
    <source>
        <dbReference type="EMBL" id="PCF51540.1"/>
    </source>
</evidence>
<name>A0AAX0QVG9_9STAP</name>
<organism evidence="8 10">
    <name type="scientific">Staphylococcus delphini</name>
    <dbReference type="NCBI Taxonomy" id="53344"/>
    <lineage>
        <taxon>Bacteria</taxon>
        <taxon>Bacillati</taxon>
        <taxon>Bacillota</taxon>
        <taxon>Bacilli</taxon>
        <taxon>Bacillales</taxon>
        <taxon>Staphylococcaceae</taxon>
        <taxon>Staphylococcus</taxon>
        <taxon>Staphylococcus intermedius group</taxon>
    </lineage>
</organism>
<dbReference type="RefSeq" id="WP_096596367.1">
    <property type="nucleotide sequence ID" value="NZ_LR134263.1"/>
</dbReference>
<evidence type="ECO:0000313" key="11">
    <source>
        <dbReference type="Proteomes" id="UP000266198"/>
    </source>
</evidence>
<feature type="transmembrane region" description="Helical" evidence="7">
    <location>
        <begin position="160"/>
        <end position="179"/>
    </location>
</feature>
<dbReference type="AlphaFoldDB" id="A0AAX0QVG9"/>
<feature type="transmembrane region" description="Helical" evidence="7">
    <location>
        <begin position="68"/>
        <end position="87"/>
    </location>
</feature>